<dbReference type="GO" id="GO:0005886">
    <property type="term" value="C:plasma membrane"/>
    <property type="evidence" value="ECO:0007669"/>
    <property type="project" value="UniProtKB-SubCell"/>
</dbReference>
<dbReference type="PANTHER" id="PTHR42775">
    <property type="entry name" value="PERMEASE RV2963-RELATED"/>
    <property type="match status" value="1"/>
</dbReference>
<evidence type="ECO:0000256" key="3">
    <source>
        <dbReference type="ARBA" id="ARBA00022475"/>
    </source>
</evidence>
<organism evidence="8">
    <name type="scientific">marine sediment metagenome</name>
    <dbReference type="NCBI Taxonomy" id="412755"/>
    <lineage>
        <taxon>unclassified sequences</taxon>
        <taxon>metagenomes</taxon>
        <taxon>ecological metagenomes</taxon>
    </lineage>
</organism>
<feature type="transmembrane region" description="Helical" evidence="7">
    <location>
        <begin position="105"/>
        <end position="126"/>
    </location>
</feature>
<feature type="transmembrane region" description="Helical" evidence="7">
    <location>
        <begin position="138"/>
        <end position="160"/>
    </location>
</feature>
<comment type="caution">
    <text evidence="8">The sequence shown here is derived from an EMBL/GenBank/DDBJ whole genome shotgun (WGS) entry which is preliminary data.</text>
</comment>
<keyword evidence="3" id="KW-1003">Cell membrane</keyword>
<comment type="similarity">
    <text evidence="2">Belongs to the UPF0718 family.</text>
</comment>
<dbReference type="PANTHER" id="PTHR42775:SF1">
    <property type="entry name" value="PERMEASE RV2963-RELATED"/>
    <property type="match status" value="1"/>
</dbReference>
<accession>X1D355</accession>
<gene>
    <name evidence="8" type="ORF">S01H4_45894</name>
</gene>
<keyword evidence="5 7" id="KW-1133">Transmembrane helix</keyword>
<dbReference type="AlphaFoldDB" id="X1D355"/>
<proteinExistence type="inferred from homology"/>
<evidence type="ECO:0000313" key="8">
    <source>
        <dbReference type="EMBL" id="GAH02685.1"/>
    </source>
</evidence>
<keyword evidence="4 7" id="KW-0812">Transmembrane</keyword>
<comment type="subcellular location">
    <subcellularLocation>
        <location evidence="1">Cell membrane</location>
        <topology evidence="1">Multi-pass membrane protein</topology>
    </subcellularLocation>
</comment>
<evidence type="ECO:0008006" key="9">
    <source>
        <dbReference type="Google" id="ProtNLM"/>
    </source>
</evidence>
<evidence type="ECO:0000256" key="5">
    <source>
        <dbReference type="ARBA" id="ARBA00022989"/>
    </source>
</evidence>
<name>X1D355_9ZZZZ</name>
<dbReference type="InterPro" id="IPR005524">
    <property type="entry name" value="DUF318"/>
</dbReference>
<sequence length="164" mass="17356">MLIPTIIMGALAVALIFLGYFKGQGQHITGLKLSLNMTIEILPLLIFSFIVAGMIQTLIPSELLSKWIGSESGLRGIFIGTAAGGVMPGGPYVSLPIAGGLIKSGAGIGTMVAFITGWSLWALGRLPMEVGILGWKFTLIRLACTFFFPPIAGILANLLFSKFN</sequence>
<dbReference type="Pfam" id="PF03773">
    <property type="entry name" value="ArsP_1"/>
    <property type="match status" value="1"/>
</dbReference>
<feature type="transmembrane region" description="Helical" evidence="7">
    <location>
        <begin position="73"/>
        <end position="93"/>
    </location>
</feature>
<evidence type="ECO:0000256" key="1">
    <source>
        <dbReference type="ARBA" id="ARBA00004651"/>
    </source>
</evidence>
<dbReference type="InterPro" id="IPR053166">
    <property type="entry name" value="UPF0718_permease"/>
</dbReference>
<dbReference type="EMBL" id="BART01025587">
    <property type="protein sequence ID" value="GAH02685.1"/>
    <property type="molecule type" value="Genomic_DNA"/>
</dbReference>
<keyword evidence="6 7" id="KW-0472">Membrane</keyword>
<evidence type="ECO:0000256" key="6">
    <source>
        <dbReference type="ARBA" id="ARBA00023136"/>
    </source>
</evidence>
<feature type="transmembrane region" description="Helical" evidence="7">
    <location>
        <begin position="41"/>
        <end position="61"/>
    </location>
</feature>
<protein>
    <recommendedName>
        <fullName evidence="9">Permease</fullName>
    </recommendedName>
</protein>
<evidence type="ECO:0000256" key="7">
    <source>
        <dbReference type="SAM" id="Phobius"/>
    </source>
</evidence>
<evidence type="ECO:0000256" key="4">
    <source>
        <dbReference type="ARBA" id="ARBA00022692"/>
    </source>
</evidence>
<reference evidence="8" key="1">
    <citation type="journal article" date="2014" name="Front. Microbiol.">
        <title>High frequency of phylogenetically diverse reductive dehalogenase-homologous genes in deep subseafloor sedimentary metagenomes.</title>
        <authorList>
            <person name="Kawai M."/>
            <person name="Futagami T."/>
            <person name="Toyoda A."/>
            <person name="Takaki Y."/>
            <person name="Nishi S."/>
            <person name="Hori S."/>
            <person name="Arai W."/>
            <person name="Tsubouchi T."/>
            <person name="Morono Y."/>
            <person name="Uchiyama I."/>
            <person name="Ito T."/>
            <person name="Fujiyama A."/>
            <person name="Inagaki F."/>
            <person name="Takami H."/>
        </authorList>
    </citation>
    <scope>NUCLEOTIDE SEQUENCE</scope>
    <source>
        <strain evidence="8">Expedition CK06-06</strain>
    </source>
</reference>
<evidence type="ECO:0000256" key="2">
    <source>
        <dbReference type="ARBA" id="ARBA00006386"/>
    </source>
</evidence>